<name>A0ABS5F0J2_9PROT</name>
<protein>
    <recommendedName>
        <fullName evidence="4">Dienelactone hydrolase domain-containing protein</fullName>
    </recommendedName>
</protein>
<evidence type="ECO:0008006" key="4">
    <source>
        <dbReference type="Google" id="ProtNLM"/>
    </source>
</evidence>
<dbReference type="InterPro" id="IPR029058">
    <property type="entry name" value="AB_hydrolase_fold"/>
</dbReference>
<organism evidence="2 3">
    <name type="scientific">Plastoroseomonas hellenica</name>
    <dbReference type="NCBI Taxonomy" id="2687306"/>
    <lineage>
        <taxon>Bacteria</taxon>
        <taxon>Pseudomonadati</taxon>
        <taxon>Pseudomonadota</taxon>
        <taxon>Alphaproteobacteria</taxon>
        <taxon>Acetobacterales</taxon>
        <taxon>Acetobacteraceae</taxon>
        <taxon>Plastoroseomonas</taxon>
    </lineage>
</organism>
<accession>A0ABS5F0J2</accession>
<feature type="signal peptide" evidence="1">
    <location>
        <begin position="1"/>
        <end position="27"/>
    </location>
</feature>
<evidence type="ECO:0000313" key="3">
    <source>
        <dbReference type="Proteomes" id="UP001196870"/>
    </source>
</evidence>
<keyword evidence="1" id="KW-0732">Signal</keyword>
<keyword evidence="3" id="KW-1185">Reference proteome</keyword>
<evidence type="ECO:0000256" key="1">
    <source>
        <dbReference type="SAM" id="SignalP"/>
    </source>
</evidence>
<dbReference type="SUPFAM" id="SSF53474">
    <property type="entry name" value="alpha/beta-Hydrolases"/>
    <property type="match status" value="1"/>
</dbReference>
<evidence type="ECO:0000313" key="2">
    <source>
        <dbReference type="EMBL" id="MBR0666065.1"/>
    </source>
</evidence>
<dbReference type="RefSeq" id="WP_211853740.1">
    <property type="nucleotide sequence ID" value="NZ_JAAGBB010000020.1"/>
</dbReference>
<feature type="chain" id="PRO_5047290829" description="Dienelactone hydrolase domain-containing protein" evidence="1">
    <location>
        <begin position="28"/>
        <end position="256"/>
    </location>
</feature>
<dbReference type="Proteomes" id="UP001196870">
    <property type="component" value="Unassembled WGS sequence"/>
</dbReference>
<proteinExistence type="predicted"/>
<gene>
    <name evidence="2" type="ORF">GXW71_17020</name>
</gene>
<dbReference type="Gene3D" id="3.40.50.1820">
    <property type="entry name" value="alpha/beta hydrolase"/>
    <property type="match status" value="1"/>
</dbReference>
<reference evidence="3" key="1">
    <citation type="journal article" date="2021" name="Syst. Appl. Microbiol.">
        <title>Roseomonas hellenica sp. nov., isolated from roots of wild-growing Alkanna tinctoria.</title>
        <authorList>
            <person name="Rat A."/>
            <person name="Naranjo H.D."/>
            <person name="Lebbe L."/>
            <person name="Cnockaert M."/>
            <person name="Krigas N."/>
            <person name="Grigoriadou K."/>
            <person name="Maloupa E."/>
            <person name="Willems A."/>
        </authorList>
    </citation>
    <scope>NUCLEOTIDE SEQUENCE [LARGE SCALE GENOMIC DNA]</scope>
    <source>
        <strain evidence="3">LMG 31523</strain>
    </source>
</reference>
<dbReference type="EMBL" id="JAAGBB010000020">
    <property type="protein sequence ID" value="MBR0666065.1"/>
    <property type="molecule type" value="Genomic_DNA"/>
</dbReference>
<comment type="caution">
    <text evidence="2">The sequence shown here is derived from an EMBL/GenBank/DDBJ whole genome shotgun (WGS) entry which is preliminary data.</text>
</comment>
<sequence>MDPKHLPQALRRMVLAAILCGAGAVHARESAVDVLEIPGAGPVLLALPHSPDPVPVVVVVPDPAGADQRARAYTERLNAQGIATIEIRPGADAAFSAEVLAQRFGRLLRALIADRRFDARRVAVLGFGRGARIALSGAAGLPVAALYPGCAPLRAPGTGRALVLEAGSAPGPQGDCAAFRAALGGRLTHHRYATATYAWDFADAARLAASPGQPAPDAEGRVLVRPDPRVTEDAVGRVVHFMTEVLDTQPAEPGRE</sequence>